<comment type="caution">
    <text evidence="5">The sequence shown here is derived from an EMBL/GenBank/DDBJ whole genome shotgun (WGS) entry which is preliminary data.</text>
</comment>
<organism evidence="5 7">
    <name type="scientific">Chromobacterium sphagni</name>
    <dbReference type="NCBI Taxonomy" id="1903179"/>
    <lineage>
        <taxon>Bacteria</taxon>
        <taxon>Pseudomonadati</taxon>
        <taxon>Pseudomonadota</taxon>
        <taxon>Betaproteobacteria</taxon>
        <taxon>Neisseriales</taxon>
        <taxon>Chromobacteriaceae</taxon>
        <taxon>Chromobacterium</taxon>
    </lineage>
</organism>
<keyword evidence="3" id="KW-0949">S-adenosyl-L-methionine</keyword>
<dbReference type="STRING" id="1903179.BI347_00295"/>
<dbReference type="SUPFAM" id="SSF53335">
    <property type="entry name" value="S-adenosyl-L-methionine-dependent methyltransferases"/>
    <property type="match status" value="1"/>
</dbReference>
<dbReference type="Proteomes" id="UP000180088">
    <property type="component" value="Unassembled WGS sequence"/>
</dbReference>
<keyword evidence="2" id="KW-0808">Transferase</keyword>
<evidence type="ECO:0000259" key="4">
    <source>
        <dbReference type="Pfam" id="PF08241"/>
    </source>
</evidence>
<evidence type="ECO:0000313" key="6">
    <source>
        <dbReference type="EMBL" id="OHX21813.1"/>
    </source>
</evidence>
<dbReference type="GO" id="GO:0032259">
    <property type="term" value="P:methylation"/>
    <property type="evidence" value="ECO:0007669"/>
    <property type="project" value="UniProtKB-KW"/>
</dbReference>
<evidence type="ECO:0000256" key="2">
    <source>
        <dbReference type="ARBA" id="ARBA00022679"/>
    </source>
</evidence>
<dbReference type="EMBL" id="MKCS01000001">
    <property type="protein sequence ID" value="OHX12104.1"/>
    <property type="molecule type" value="Genomic_DNA"/>
</dbReference>
<name>A0A1S1WXX2_9NEIS</name>
<dbReference type="OrthoDB" id="9791837at2"/>
<dbReference type="AlphaFoldDB" id="A0A1S1WXX2"/>
<dbReference type="InterPro" id="IPR013216">
    <property type="entry name" value="Methyltransf_11"/>
</dbReference>
<dbReference type="RefSeq" id="WP_071111766.1">
    <property type="nucleotide sequence ID" value="NZ_MKCS01000001.1"/>
</dbReference>
<gene>
    <name evidence="6" type="ORF">BI344_04720</name>
    <name evidence="5" type="ORF">BI347_00295</name>
</gene>
<feature type="domain" description="Methyltransferase type 11" evidence="4">
    <location>
        <begin position="47"/>
        <end position="141"/>
    </location>
</feature>
<dbReference type="InterPro" id="IPR029063">
    <property type="entry name" value="SAM-dependent_MTases_sf"/>
</dbReference>
<sequence length="244" mass="27352">MTQNIYDNPEFFHGYSQLNRSVHGLAGAPEWPSLQTLLPDLKGRAVVDLGCGYGWFCRWAREAGAGQALGLDVSEKMLEKAVADTRDDAIRYQRQDLEQLRLDEQAFDLVYSSLTLHYIENLAGLLAAVHRALKPGGHLVFSIEHPIFMAAEQPQWQRDQQGRLCWPVRGYQAEGPRVTNWLADGVVKQHRTLGTLLNLVMAAGFTLRHVEEWGPSAEQVAAQPALAEERERPMLLLVSAQRQG</sequence>
<evidence type="ECO:0000313" key="5">
    <source>
        <dbReference type="EMBL" id="OHX12104.1"/>
    </source>
</evidence>
<accession>A0A1S1WXX2</accession>
<evidence type="ECO:0000313" key="7">
    <source>
        <dbReference type="Proteomes" id="UP000180088"/>
    </source>
</evidence>
<proteinExistence type="predicted"/>
<evidence type="ECO:0000313" key="8">
    <source>
        <dbReference type="Proteomes" id="UP000180280"/>
    </source>
</evidence>
<dbReference type="PANTHER" id="PTHR43464:SF19">
    <property type="entry name" value="UBIQUINONE BIOSYNTHESIS O-METHYLTRANSFERASE, MITOCHONDRIAL"/>
    <property type="match status" value="1"/>
</dbReference>
<dbReference type="Gene3D" id="3.40.50.150">
    <property type="entry name" value="Vaccinia Virus protein VP39"/>
    <property type="match status" value="1"/>
</dbReference>
<dbReference type="GO" id="GO:0008757">
    <property type="term" value="F:S-adenosylmethionine-dependent methyltransferase activity"/>
    <property type="evidence" value="ECO:0007669"/>
    <property type="project" value="InterPro"/>
</dbReference>
<keyword evidence="1 5" id="KW-0489">Methyltransferase</keyword>
<dbReference type="PANTHER" id="PTHR43464">
    <property type="entry name" value="METHYLTRANSFERASE"/>
    <property type="match status" value="1"/>
</dbReference>
<dbReference type="CDD" id="cd02440">
    <property type="entry name" value="AdoMet_MTases"/>
    <property type="match status" value="1"/>
</dbReference>
<keyword evidence="8" id="KW-1185">Reference proteome</keyword>
<reference evidence="7 8" key="1">
    <citation type="submission" date="2016-09" db="EMBL/GenBank/DDBJ databases">
        <title>Chromobacterium muskegensis sp. nov., an insecticidal bacterium isolated from Sphagnum bogs.</title>
        <authorList>
            <person name="Sparks M.E."/>
            <person name="Blackburn M.B."/>
            <person name="Gundersen-Rindal D.E."/>
            <person name="Mitchell A."/>
            <person name="Farrar R."/>
            <person name="Kuhar D."/>
        </authorList>
    </citation>
    <scope>NUCLEOTIDE SEQUENCE [LARGE SCALE GENOMIC DNA]</scope>
    <source>
        <strain evidence="6 8">14B-1</strain>
        <strain evidence="5 7">37-2</strain>
    </source>
</reference>
<evidence type="ECO:0000256" key="3">
    <source>
        <dbReference type="ARBA" id="ARBA00022691"/>
    </source>
</evidence>
<dbReference type="Proteomes" id="UP000180280">
    <property type="component" value="Unassembled WGS sequence"/>
</dbReference>
<protein>
    <submittedName>
        <fullName evidence="5">SAM-dependent methyltransferase</fullName>
    </submittedName>
</protein>
<evidence type="ECO:0000256" key="1">
    <source>
        <dbReference type="ARBA" id="ARBA00022603"/>
    </source>
</evidence>
<dbReference type="Pfam" id="PF08241">
    <property type="entry name" value="Methyltransf_11"/>
    <property type="match status" value="1"/>
</dbReference>
<dbReference type="EMBL" id="MKCT01000001">
    <property type="protein sequence ID" value="OHX21813.1"/>
    <property type="molecule type" value="Genomic_DNA"/>
</dbReference>